<evidence type="ECO:0000313" key="4">
    <source>
        <dbReference type="EMBL" id="CAB4203770.1"/>
    </source>
</evidence>
<dbReference type="NCBIfam" id="TIGR00621">
    <property type="entry name" value="ssb"/>
    <property type="match status" value="1"/>
</dbReference>
<dbReference type="GO" id="GO:0003697">
    <property type="term" value="F:single-stranded DNA binding"/>
    <property type="evidence" value="ECO:0007669"/>
    <property type="project" value="InterPro"/>
</dbReference>
<dbReference type="Gene3D" id="2.40.50.140">
    <property type="entry name" value="Nucleic acid-binding proteins"/>
    <property type="match status" value="1"/>
</dbReference>
<dbReference type="Pfam" id="PF00436">
    <property type="entry name" value="SSB"/>
    <property type="match status" value="1"/>
</dbReference>
<organism evidence="4">
    <name type="scientific">uncultured Caudovirales phage</name>
    <dbReference type="NCBI Taxonomy" id="2100421"/>
    <lineage>
        <taxon>Viruses</taxon>
        <taxon>Duplodnaviria</taxon>
        <taxon>Heunggongvirae</taxon>
        <taxon>Uroviricota</taxon>
        <taxon>Caudoviricetes</taxon>
        <taxon>Peduoviridae</taxon>
        <taxon>Maltschvirus</taxon>
        <taxon>Maltschvirus maltsch</taxon>
    </lineage>
</organism>
<dbReference type="HAMAP" id="MF_00984">
    <property type="entry name" value="SSB"/>
    <property type="match status" value="1"/>
</dbReference>
<dbReference type="CDD" id="cd04496">
    <property type="entry name" value="SSB_OBF"/>
    <property type="match status" value="1"/>
</dbReference>
<dbReference type="EMBL" id="LR797339">
    <property type="protein sequence ID" value="CAB4203770.1"/>
    <property type="molecule type" value="Genomic_DNA"/>
</dbReference>
<dbReference type="PIRSF" id="PIRSF002070">
    <property type="entry name" value="SSB"/>
    <property type="match status" value="1"/>
</dbReference>
<reference evidence="4" key="1">
    <citation type="submission" date="2020-05" db="EMBL/GenBank/DDBJ databases">
        <authorList>
            <person name="Chiriac C."/>
            <person name="Salcher M."/>
            <person name="Ghai R."/>
            <person name="Kavagutti S V."/>
        </authorList>
    </citation>
    <scope>NUCLEOTIDE SEQUENCE</scope>
</reference>
<evidence type="ECO:0000256" key="1">
    <source>
        <dbReference type="ARBA" id="ARBA00023125"/>
    </source>
</evidence>
<gene>
    <name evidence="4" type="ORF">UFOVP1383_1</name>
</gene>
<feature type="compositionally biased region" description="Acidic residues" evidence="3">
    <location>
        <begin position="102"/>
        <end position="113"/>
    </location>
</feature>
<name>A0A6J5S5K8_9CAUD</name>
<sequence length="113" mass="12706">GSAVTTFRVATSRTFTDSNDERREETEWFSVVTWNRLAEICAQYLARGRKVYVEGRIQTRSWDDTETGTKRYRTELIAQEVKFLTPSGGASSADNAPAYGDSDGDIDPDELPF</sequence>
<protein>
    <submittedName>
        <fullName evidence="4">Ssb Single-stranded DNA-binding protein</fullName>
    </submittedName>
</protein>
<dbReference type="InterPro" id="IPR012340">
    <property type="entry name" value="NA-bd_OB-fold"/>
</dbReference>
<feature type="non-terminal residue" evidence="4">
    <location>
        <position position="1"/>
    </location>
</feature>
<dbReference type="PROSITE" id="PS50935">
    <property type="entry name" value="SSB"/>
    <property type="match status" value="1"/>
</dbReference>
<dbReference type="PANTHER" id="PTHR10302:SF27">
    <property type="entry name" value="SINGLE-STRANDED DNA-BINDING PROTEIN"/>
    <property type="match status" value="1"/>
</dbReference>
<dbReference type="InterPro" id="IPR000424">
    <property type="entry name" value="Primosome_PriB/ssb"/>
</dbReference>
<dbReference type="SUPFAM" id="SSF50249">
    <property type="entry name" value="Nucleic acid-binding proteins"/>
    <property type="match status" value="1"/>
</dbReference>
<evidence type="ECO:0000256" key="2">
    <source>
        <dbReference type="PROSITE-ProRule" id="PRU00252"/>
    </source>
</evidence>
<feature type="region of interest" description="Disordered" evidence="3">
    <location>
        <begin position="86"/>
        <end position="113"/>
    </location>
</feature>
<keyword evidence="1 2" id="KW-0238">DNA-binding</keyword>
<dbReference type="InterPro" id="IPR011344">
    <property type="entry name" value="ssDNA-bd"/>
</dbReference>
<evidence type="ECO:0000256" key="3">
    <source>
        <dbReference type="SAM" id="MobiDB-lite"/>
    </source>
</evidence>
<dbReference type="GO" id="GO:0006260">
    <property type="term" value="P:DNA replication"/>
    <property type="evidence" value="ECO:0007669"/>
    <property type="project" value="InterPro"/>
</dbReference>
<dbReference type="PANTHER" id="PTHR10302">
    <property type="entry name" value="SINGLE-STRANDED DNA-BINDING PROTEIN"/>
    <property type="match status" value="1"/>
</dbReference>
<accession>A0A6J5S5K8</accession>
<proteinExistence type="inferred from homology"/>
<dbReference type="GO" id="GO:0009295">
    <property type="term" value="C:nucleoid"/>
    <property type="evidence" value="ECO:0007669"/>
    <property type="project" value="TreeGrafter"/>
</dbReference>